<protein>
    <submittedName>
        <fullName evidence="1">Uncharacterized protein</fullName>
    </submittedName>
</protein>
<dbReference type="Proteomes" id="UP000276133">
    <property type="component" value="Unassembled WGS sequence"/>
</dbReference>
<evidence type="ECO:0000313" key="1">
    <source>
        <dbReference type="EMBL" id="RNA15065.1"/>
    </source>
</evidence>
<gene>
    <name evidence="1" type="ORF">BpHYR1_017375</name>
</gene>
<comment type="caution">
    <text evidence="1">The sequence shown here is derived from an EMBL/GenBank/DDBJ whole genome shotgun (WGS) entry which is preliminary data.</text>
</comment>
<keyword evidence="2" id="KW-1185">Reference proteome</keyword>
<evidence type="ECO:0000313" key="2">
    <source>
        <dbReference type="Proteomes" id="UP000276133"/>
    </source>
</evidence>
<dbReference type="EMBL" id="REGN01005052">
    <property type="protein sequence ID" value="RNA15065.1"/>
    <property type="molecule type" value="Genomic_DNA"/>
</dbReference>
<name>A0A3M7QVU0_BRAPC</name>
<dbReference type="AlphaFoldDB" id="A0A3M7QVU0"/>
<reference evidence="1 2" key="1">
    <citation type="journal article" date="2018" name="Sci. Rep.">
        <title>Genomic signatures of local adaptation to the degree of environmental predictability in rotifers.</title>
        <authorList>
            <person name="Franch-Gras L."/>
            <person name="Hahn C."/>
            <person name="Garcia-Roger E.M."/>
            <person name="Carmona M.J."/>
            <person name="Serra M."/>
            <person name="Gomez A."/>
        </authorList>
    </citation>
    <scope>NUCLEOTIDE SEQUENCE [LARGE SCALE GENOMIC DNA]</scope>
    <source>
        <strain evidence="1">HYR1</strain>
    </source>
</reference>
<organism evidence="1 2">
    <name type="scientific">Brachionus plicatilis</name>
    <name type="common">Marine rotifer</name>
    <name type="synonym">Brachionus muelleri</name>
    <dbReference type="NCBI Taxonomy" id="10195"/>
    <lineage>
        <taxon>Eukaryota</taxon>
        <taxon>Metazoa</taxon>
        <taxon>Spiralia</taxon>
        <taxon>Gnathifera</taxon>
        <taxon>Rotifera</taxon>
        <taxon>Eurotatoria</taxon>
        <taxon>Monogononta</taxon>
        <taxon>Pseudotrocha</taxon>
        <taxon>Ploima</taxon>
        <taxon>Brachionidae</taxon>
        <taxon>Brachionus</taxon>
    </lineage>
</organism>
<sequence length="69" mass="8328">MRTRPYPWFMYCGTYHLERAIFFIVPGEYVEQKWLYLVVECFVVDEKLGQQTQILAVDFVDFSVHFKKA</sequence>
<accession>A0A3M7QVU0</accession>
<proteinExistence type="predicted"/>